<evidence type="ECO:0000256" key="1">
    <source>
        <dbReference type="RuleBase" id="RU363048"/>
    </source>
</evidence>
<name>A0A8R1V2W2_PRIPA</name>
<dbReference type="PANTHER" id="PTHR11093">
    <property type="entry name" value="RUVB-RELATED REPTIN AND PONTIN"/>
    <property type="match status" value="1"/>
</dbReference>
<proteinExistence type="inferred from homology"/>
<organism evidence="4 5">
    <name type="scientific">Pristionchus pacificus</name>
    <name type="common">Parasitic nematode worm</name>
    <dbReference type="NCBI Taxonomy" id="54126"/>
    <lineage>
        <taxon>Eukaryota</taxon>
        <taxon>Metazoa</taxon>
        <taxon>Ecdysozoa</taxon>
        <taxon>Nematoda</taxon>
        <taxon>Chromadorea</taxon>
        <taxon>Rhabditida</taxon>
        <taxon>Rhabditina</taxon>
        <taxon>Diplogasteromorpha</taxon>
        <taxon>Diplogasteroidea</taxon>
        <taxon>Neodiplogasteridae</taxon>
        <taxon>Pristionchus</taxon>
    </lineage>
</organism>
<evidence type="ECO:0000256" key="2">
    <source>
        <dbReference type="SAM" id="MobiDB-lite"/>
    </source>
</evidence>
<feature type="compositionally biased region" description="Basic and acidic residues" evidence="2">
    <location>
        <begin position="357"/>
        <end position="366"/>
    </location>
</feature>
<comment type="similarity">
    <text evidence="1">Belongs to the RuvB family.</text>
</comment>
<keyword evidence="1" id="KW-0067">ATP-binding</keyword>
<keyword evidence="5" id="KW-1185">Reference proteome</keyword>
<evidence type="ECO:0000313" key="5">
    <source>
        <dbReference type="Proteomes" id="UP000005239"/>
    </source>
</evidence>
<dbReference type="Pfam" id="PF06068">
    <property type="entry name" value="TIP49"/>
    <property type="match status" value="1"/>
</dbReference>
<dbReference type="InterPro" id="IPR010339">
    <property type="entry name" value="TIP49_P-loop"/>
</dbReference>
<keyword evidence="1" id="KW-0539">Nucleus</keyword>
<feature type="domain" description="TIP49 P-loop" evidence="3">
    <location>
        <begin position="26"/>
        <end position="74"/>
    </location>
</feature>
<dbReference type="GO" id="GO:0016787">
    <property type="term" value="F:hydrolase activity"/>
    <property type="evidence" value="ECO:0007669"/>
    <property type="project" value="UniProtKB-KW"/>
</dbReference>
<dbReference type="GO" id="GO:0003678">
    <property type="term" value="F:DNA helicase activity"/>
    <property type="evidence" value="ECO:0007669"/>
    <property type="project" value="UniProtKB-EC"/>
</dbReference>
<keyword evidence="1" id="KW-0547">Nucleotide-binding</keyword>
<dbReference type="Proteomes" id="UP000005239">
    <property type="component" value="Unassembled WGS sequence"/>
</dbReference>
<comment type="catalytic activity">
    <reaction evidence="1">
        <text>ATP + H2O = ADP + phosphate + H(+)</text>
        <dbReference type="Rhea" id="RHEA:13065"/>
        <dbReference type="ChEBI" id="CHEBI:15377"/>
        <dbReference type="ChEBI" id="CHEBI:15378"/>
        <dbReference type="ChEBI" id="CHEBI:30616"/>
        <dbReference type="ChEBI" id="CHEBI:43474"/>
        <dbReference type="ChEBI" id="CHEBI:456216"/>
        <dbReference type="EC" id="3.6.4.12"/>
    </reaction>
</comment>
<evidence type="ECO:0000313" key="4">
    <source>
        <dbReference type="EnsemblMetazoa" id="PPA46990.1"/>
    </source>
</evidence>
<feature type="compositionally biased region" description="Polar residues" evidence="2">
    <location>
        <begin position="438"/>
        <end position="454"/>
    </location>
</feature>
<accession>A0A8R1V2W2</accession>
<dbReference type="EnsemblMetazoa" id="PPA46990.1">
    <property type="protein sequence ID" value="PPA46990.1"/>
    <property type="gene ID" value="WBGene00304844"/>
</dbReference>
<feature type="compositionally biased region" description="Basic and acidic residues" evidence="2">
    <location>
        <begin position="596"/>
        <end position="612"/>
    </location>
</feature>
<keyword evidence="1" id="KW-0347">Helicase</keyword>
<sequence>MDLDMPTSNTRMVNIEEVQSTARSQRVAAHSHVKGLGLHPESKEALPKGAGFIGQEEAREAAGAIIDLIKQKDVESVSNAMDTIKKWKDLASSFDISSTDGLLSTLTRGYVLMGALLQSDNNDAACAMRSLLSELETRKEMDAFRAVPLRQAMYGLMLCSVSAFSRLSHLTNEFPEISLDTVIESLKKLEAASFGAYDMLLSLVRVAFEAIKTILARQWRIEEIRGSLRILGKDVVIKKAFERDVEPYRGLTYGFLECLHLTLCLLVEREQYKRMHDDQPLSLPSSQQDTGPIDDATANHAESLAGDTASEATDDDSQAEAGDTTAGDEQTEANSATVADASAADGDDDESGSQEENAERRLREDTVDLCATDDESWGEYDFGPGMKLEELSDTGAVAEPPVDLFETYAKEEEINWDEVKLEVGYSGGGEEKEEQPYSLPSSQGAGPIDTSTIQDGAPATADAAARAAADAAASIGDSDAVVASAQGAADPEATLSSAVALLTSTTAEKVEALLCTRCEFSTPKVRLLLHHLEEEHHTDATKEHFFYRCVCGHTARNLNHFHFYTCDEKLVTIVKDEEVEAAALNCRMRVKRAATVKDAREGVAPKKAKSEQQRATSVKGAAKKNPERAASSKRKQWFE</sequence>
<feature type="compositionally biased region" description="Low complexity" evidence="2">
    <location>
        <begin position="332"/>
        <end position="344"/>
    </location>
</feature>
<dbReference type="GO" id="GO:0005524">
    <property type="term" value="F:ATP binding"/>
    <property type="evidence" value="ECO:0007669"/>
    <property type="project" value="UniProtKB-KW"/>
</dbReference>
<dbReference type="EC" id="3.6.4.12" evidence="1"/>
<dbReference type="InterPro" id="IPR027417">
    <property type="entry name" value="P-loop_NTPase"/>
</dbReference>
<reference evidence="5" key="1">
    <citation type="journal article" date="2008" name="Nat. Genet.">
        <title>The Pristionchus pacificus genome provides a unique perspective on nematode lifestyle and parasitism.</title>
        <authorList>
            <person name="Dieterich C."/>
            <person name="Clifton S.W."/>
            <person name="Schuster L.N."/>
            <person name="Chinwalla A."/>
            <person name="Delehaunty K."/>
            <person name="Dinkelacker I."/>
            <person name="Fulton L."/>
            <person name="Fulton R."/>
            <person name="Godfrey J."/>
            <person name="Minx P."/>
            <person name="Mitreva M."/>
            <person name="Roeseler W."/>
            <person name="Tian H."/>
            <person name="Witte H."/>
            <person name="Yang S.P."/>
            <person name="Wilson R.K."/>
            <person name="Sommer R.J."/>
        </authorList>
    </citation>
    <scope>NUCLEOTIDE SEQUENCE [LARGE SCALE GENOMIC DNA]</scope>
    <source>
        <strain evidence="5">PS312</strain>
    </source>
</reference>
<reference evidence="4" key="2">
    <citation type="submission" date="2022-06" db="UniProtKB">
        <authorList>
            <consortium name="EnsemblMetazoa"/>
        </authorList>
    </citation>
    <scope>IDENTIFICATION</scope>
    <source>
        <strain evidence="4">PS312</strain>
    </source>
</reference>
<dbReference type="InterPro" id="IPR027238">
    <property type="entry name" value="RuvB-like"/>
</dbReference>
<gene>
    <name evidence="4" type="primary">WBGene00304844</name>
</gene>
<keyword evidence="1" id="KW-0805">Transcription regulation</keyword>
<dbReference type="FunFam" id="3.40.50.300:FF:004901">
    <property type="entry name" value="RuvB-like helicase"/>
    <property type="match status" value="1"/>
</dbReference>
<feature type="region of interest" description="Disordered" evidence="2">
    <location>
        <begin position="426"/>
        <end position="459"/>
    </location>
</feature>
<dbReference type="AlphaFoldDB" id="A0A8R1V2W2"/>
<dbReference type="Gene3D" id="3.40.50.300">
    <property type="entry name" value="P-loop containing nucleotide triphosphate hydrolases"/>
    <property type="match status" value="1"/>
</dbReference>
<protein>
    <recommendedName>
        <fullName evidence="1">RuvB-like helicase</fullName>
        <ecNumber evidence="1">3.6.4.12</ecNumber>
    </recommendedName>
</protein>
<keyword evidence="1" id="KW-0378">Hydrolase</keyword>
<keyword evidence="1" id="KW-0804">Transcription</keyword>
<evidence type="ECO:0000259" key="3">
    <source>
        <dbReference type="Pfam" id="PF06068"/>
    </source>
</evidence>
<feature type="region of interest" description="Disordered" evidence="2">
    <location>
        <begin position="277"/>
        <end position="376"/>
    </location>
</feature>
<feature type="region of interest" description="Disordered" evidence="2">
    <location>
        <begin position="596"/>
        <end position="639"/>
    </location>
</feature>